<accession>A0ABS6K3N7</accession>
<dbReference type="PANTHER" id="PTHR43727">
    <property type="entry name" value="DIAMINOPIMELATE DECARBOXYLASE"/>
    <property type="match status" value="1"/>
</dbReference>
<dbReference type="InterPro" id="IPR000183">
    <property type="entry name" value="Orn/DAP/Arg_de-COase"/>
</dbReference>
<dbReference type="SUPFAM" id="SSF51419">
    <property type="entry name" value="PLP-binding barrel"/>
    <property type="match status" value="1"/>
</dbReference>
<dbReference type="PANTHER" id="PTHR43727:SF2">
    <property type="entry name" value="GROUP IV DECARBOXYLASE"/>
    <property type="match status" value="1"/>
</dbReference>
<sequence>MEKKTFVTSEQLKEIIKEYPTPFHLYDEKGIRENAEALKKAFSWNKGFREYFAVKATPNPFILKILQEYGFGCDCSSETELMLADALGFKGSDIMFSSNATPAREYKLAHDLGAVINLDDITHIDFLEKTTGIPKTICCRYNPGGTFTISTDIMDNPGEAKYGFTTEQLFEGFRILKEKGVENFGIHAFLASNTVTNEYYPALAKVLFETAVRLKQETGANITFINLSGGIGIPYRPDQEPNDIRVIGEKVREVYEQTLVPAGMGAVALYTELGRYMLGPYGCLVTTAIHEKHTHKEYIGCDACAVNLMRPAMYGAYHHITVMGKEDMPCDHKYDVTGSLCENNDKFAVDRMLPKIDMGDLLVIHDTGAHGYSMGYNYNGKLRSAEILLKEDGTTQLIRRAETPQDYFATFDCFDILSNMKYR</sequence>
<feature type="domain" description="Orn/DAP/Arg decarboxylase 2 N-terminal" evidence="5">
    <location>
        <begin position="31"/>
        <end position="277"/>
    </location>
</feature>
<proteinExistence type="predicted"/>
<comment type="caution">
    <text evidence="6">The sequence shown here is derived from an EMBL/GenBank/DDBJ whole genome shotgun (WGS) entry which is preliminary data.</text>
</comment>
<dbReference type="RefSeq" id="WP_158349769.1">
    <property type="nucleotide sequence ID" value="NZ_JAHQCX010000002.1"/>
</dbReference>
<name>A0ABS6K3N7_9FIRM</name>
<reference evidence="6 7" key="1">
    <citation type="submission" date="2021-06" db="EMBL/GenBank/DDBJ databases">
        <title>Description of novel taxa of the family Lachnospiraceae.</title>
        <authorList>
            <person name="Chaplin A.V."/>
            <person name="Sokolova S.R."/>
            <person name="Pikina A.P."/>
            <person name="Korzhanova M."/>
            <person name="Belova V."/>
            <person name="Korostin D."/>
            <person name="Efimov B.A."/>
        </authorList>
    </citation>
    <scope>NUCLEOTIDE SEQUENCE [LARGE SCALE GENOMIC DNA]</scope>
    <source>
        <strain evidence="6 7">ASD4241</strain>
    </source>
</reference>
<dbReference type="InterPro" id="IPR022644">
    <property type="entry name" value="De-COase2_N"/>
</dbReference>
<protein>
    <submittedName>
        <fullName evidence="6">Diaminopimelate decarboxylase</fullName>
    </submittedName>
</protein>
<keyword evidence="2" id="KW-0210">Decarboxylase</keyword>
<dbReference type="Pfam" id="PF02784">
    <property type="entry name" value="Orn_Arg_deC_N"/>
    <property type="match status" value="1"/>
</dbReference>
<evidence type="ECO:0000256" key="1">
    <source>
        <dbReference type="ARBA" id="ARBA00001933"/>
    </source>
</evidence>
<dbReference type="InterPro" id="IPR029066">
    <property type="entry name" value="PLP-binding_barrel"/>
</dbReference>
<comment type="cofactor">
    <cofactor evidence="1">
        <name>pyridoxal 5'-phosphate</name>
        <dbReference type="ChEBI" id="CHEBI:597326"/>
    </cofactor>
</comment>
<dbReference type="InterPro" id="IPR002986">
    <property type="entry name" value="DAP_deCOOHase_LysA"/>
</dbReference>
<dbReference type="EMBL" id="JAHQCX010000002">
    <property type="protein sequence ID" value="MBU9725110.1"/>
    <property type="molecule type" value="Genomic_DNA"/>
</dbReference>
<evidence type="ECO:0000313" key="7">
    <source>
        <dbReference type="Proteomes" id="UP001314681"/>
    </source>
</evidence>
<dbReference type="PRINTS" id="PR01181">
    <property type="entry name" value="DAPDCRBXLASE"/>
</dbReference>
<evidence type="ECO:0000313" key="6">
    <source>
        <dbReference type="EMBL" id="MBU9725110.1"/>
    </source>
</evidence>
<keyword evidence="7" id="KW-1185">Reference proteome</keyword>
<dbReference type="Proteomes" id="UP001314681">
    <property type="component" value="Unassembled WGS sequence"/>
</dbReference>
<gene>
    <name evidence="6" type="ORF">KTH90_03695</name>
</gene>
<evidence type="ECO:0000256" key="3">
    <source>
        <dbReference type="ARBA" id="ARBA00022898"/>
    </source>
</evidence>
<dbReference type="PRINTS" id="PR01179">
    <property type="entry name" value="ODADCRBXLASE"/>
</dbReference>
<dbReference type="InterPro" id="IPR009006">
    <property type="entry name" value="Ala_racemase/Decarboxylase_C"/>
</dbReference>
<dbReference type="Gene3D" id="3.20.20.10">
    <property type="entry name" value="Alanine racemase"/>
    <property type="match status" value="1"/>
</dbReference>
<keyword evidence="3" id="KW-0663">Pyridoxal phosphate</keyword>
<dbReference type="CDD" id="cd06828">
    <property type="entry name" value="PLPDE_III_DapDC"/>
    <property type="match status" value="1"/>
</dbReference>
<dbReference type="SUPFAM" id="SSF50621">
    <property type="entry name" value="Alanine racemase C-terminal domain-like"/>
    <property type="match status" value="1"/>
</dbReference>
<evidence type="ECO:0000256" key="4">
    <source>
        <dbReference type="ARBA" id="ARBA00023239"/>
    </source>
</evidence>
<keyword evidence="4" id="KW-0456">Lyase</keyword>
<evidence type="ECO:0000256" key="2">
    <source>
        <dbReference type="ARBA" id="ARBA00022793"/>
    </source>
</evidence>
<organism evidence="6 7">
    <name type="scientific">Diplocloster modestus</name>
    <dbReference type="NCBI Taxonomy" id="2850322"/>
    <lineage>
        <taxon>Bacteria</taxon>
        <taxon>Bacillati</taxon>
        <taxon>Bacillota</taxon>
        <taxon>Clostridia</taxon>
        <taxon>Lachnospirales</taxon>
        <taxon>Lachnospiraceae</taxon>
        <taxon>Diplocloster</taxon>
    </lineage>
</organism>
<dbReference type="Gene3D" id="2.40.37.10">
    <property type="entry name" value="Lyase, Ornithine Decarboxylase, Chain A, domain 1"/>
    <property type="match status" value="1"/>
</dbReference>
<evidence type="ECO:0000259" key="5">
    <source>
        <dbReference type="Pfam" id="PF02784"/>
    </source>
</evidence>